<dbReference type="AlphaFoldDB" id="C6SBX3"/>
<dbReference type="Gene3D" id="3.30.420.40">
    <property type="match status" value="2"/>
</dbReference>
<dbReference type="Gene3D" id="1.20.1270.10">
    <property type="match status" value="1"/>
</dbReference>
<dbReference type="PRINTS" id="PR00301">
    <property type="entry name" value="HEATSHOCK70"/>
</dbReference>
<feature type="region of interest" description="Disordered" evidence="7">
    <location>
        <begin position="1"/>
        <end position="25"/>
    </location>
</feature>
<dbReference type="HAMAP" id="MF_00679">
    <property type="entry name" value="HscA"/>
    <property type="match status" value="1"/>
</dbReference>
<keyword evidence="2 5" id="KW-0547">Nucleotide-binding</keyword>
<gene>
    <name evidence="5 8" type="primary">hscA</name>
    <name evidence="8" type="ORF">NME_0787</name>
</gene>
<dbReference type="InterPro" id="IPR029047">
    <property type="entry name" value="HSP70_peptide-bd_sf"/>
</dbReference>
<dbReference type="InterPro" id="IPR010236">
    <property type="entry name" value="ISC_FeS_clus_asmbl_HscA"/>
</dbReference>
<name>C6SBX3_NEIME</name>
<evidence type="ECO:0000256" key="4">
    <source>
        <dbReference type="ARBA" id="ARBA00023186"/>
    </source>
</evidence>
<dbReference type="Gene3D" id="3.90.640.10">
    <property type="entry name" value="Actin, Chain A, domain 4"/>
    <property type="match status" value="1"/>
</dbReference>
<dbReference type="InterPro" id="IPR029048">
    <property type="entry name" value="HSP70_C_sf"/>
</dbReference>
<dbReference type="InterPro" id="IPR042039">
    <property type="entry name" value="HscA_NBD"/>
</dbReference>
<accession>C6SBX3</accession>
<dbReference type="InterPro" id="IPR013126">
    <property type="entry name" value="Hsp_70_fam"/>
</dbReference>
<protein>
    <recommendedName>
        <fullName evidence="5">Chaperone protein HscA homolog</fullName>
    </recommendedName>
</protein>
<keyword evidence="3 5" id="KW-0067">ATP-binding</keyword>
<dbReference type="InterPro" id="IPR018181">
    <property type="entry name" value="Heat_shock_70_CS"/>
</dbReference>
<comment type="function">
    <text evidence="5">Chaperone involved in the maturation of iron-sulfur cluster-containing proteins. Has a low intrinsic ATPase activity which is markedly stimulated by HscB.</text>
</comment>
<dbReference type="GO" id="GO:0005524">
    <property type="term" value="F:ATP binding"/>
    <property type="evidence" value="ECO:0007669"/>
    <property type="project" value="UniProtKB-KW"/>
</dbReference>
<dbReference type="NCBIfam" id="NF003520">
    <property type="entry name" value="PRK05183.1"/>
    <property type="match status" value="1"/>
</dbReference>
<sequence>MSPVQHRGWNIRQPHRPIRGKKHIKPLPHPVFPESGNGSPTKNWSGFLLLFGGNSRVLSRFIFLMMGGKGGFYRHLAVEGNFGGTTQSLAVCSTIGANSVKMPLSFLYTPHRQAEFMALLQISEPGMSAAPHRHRLAAGIDLGTTNSLVATVRSGSAACLPDAEGRVTLPSVVRYLENGGIEVGKTALSAQKTDPLNTVSSAKRLIGRTLADLHQNTHYLPYRFGDNQRVIELHTRQGVKTPVEVSAEILKTLKSRAEETLGGDLVGVVITVPAYFDDAQRQATKDAARLAGLNVLRLLNEPTAAAIAYGLDNASEGTFVVYDLGGGTFDVSVLQLTKGLFEVKATGGNSALGGDDFDHRLFCRLLEQNGLSQLNEQDSQLLLSLVRAAKEQLTTQTEARIQATLSDGMAIDTSISRAEFHNLTQHLVMKTLEPVTQALKDAGVGKNEVKGVIMVGGSTRMLHVQQAVATFFGQTPLNNLNPDEVVALGAAIQANVLAGNKADGEWLLLDVTPLSLGLETYGGLAEKIIPRNSTIPTARAQDFTTFKDGQTAMTIHVVQGERELVADCRSLAKFTLRGIPPMAAGAARIRVTFQIDADGLLSVSAQEQSTGVHAQIEVKPSYGLDDDTITQMLKDSMSNAAEDMAARARAEAVVEAESLTDAVNAALELDSDLLDAEELQQIRQGIADLQGRLKDGKAEDIRAAAAKLGSITDNFAAKRMNRNIQRALTGQSVDNI</sequence>
<evidence type="ECO:0000256" key="6">
    <source>
        <dbReference type="RuleBase" id="RU003322"/>
    </source>
</evidence>
<dbReference type="NCBIfam" id="TIGR01991">
    <property type="entry name" value="HscA"/>
    <property type="match status" value="1"/>
</dbReference>
<evidence type="ECO:0000256" key="2">
    <source>
        <dbReference type="ARBA" id="ARBA00022741"/>
    </source>
</evidence>
<dbReference type="GO" id="GO:0016226">
    <property type="term" value="P:iron-sulfur cluster assembly"/>
    <property type="evidence" value="ECO:0007669"/>
    <property type="project" value="InterPro"/>
</dbReference>
<dbReference type="PROSITE" id="PS00297">
    <property type="entry name" value="HSP70_1"/>
    <property type="match status" value="1"/>
</dbReference>
<feature type="compositionally biased region" description="Basic residues" evidence="7">
    <location>
        <begin position="13"/>
        <end position="25"/>
    </location>
</feature>
<evidence type="ECO:0000256" key="7">
    <source>
        <dbReference type="SAM" id="MobiDB-lite"/>
    </source>
</evidence>
<dbReference type="EMBL" id="AM889137">
    <property type="protein sequence ID" value="CBA05406.1"/>
    <property type="molecule type" value="Genomic_DNA"/>
</dbReference>
<organism evidence="8">
    <name type="scientific">Neisseria meningitidis alpha153</name>
    <dbReference type="NCBI Taxonomy" id="663926"/>
    <lineage>
        <taxon>Bacteria</taxon>
        <taxon>Pseudomonadati</taxon>
        <taxon>Pseudomonadota</taxon>
        <taxon>Betaproteobacteria</taxon>
        <taxon>Neisseriales</taxon>
        <taxon>Neisseriaceae</taxon>
        <taxon>Neisseria</taxon>
    </lineage>
</organism>
<dbReference type="GO" id="GO:0016887">
    <property type="term" value="F:ATP hydrolysis activity"/>
    <property type="evidence" value="ECO:0007669"/>
    <property type="project" value="UniProtKB-UniRule"/>
</dbReference>
<evidence type="ECO:0000313" key="8">
    <source>
        <dbReference type="EMBL" id="CBA05406.1"/>
    </source>
</evidence>
<reference evidence="8" key="1">
    <citation type="journal article" date="2008" name="Proc. Natl. Acad. Sci. U.S.A.">
        <title>Whole-genome comparison of disease and carriage strains provides insights into virulence evolution in Neisseria meningitidis.</title>
        <authorList>
            <person name="Schoen C."/>
            <person name="Blom J."/>
            <person name="Claus H."/>
            <person name="Schramm-Glueck A."/>
            <person name="Brandt P."/>
            <person name="Mueller T."/>
            <person name="Goesmann A."/>
            <person name="Joseph B."/>
            <person name="Konietzny S."/>
            <person name="Kurzai O."/>
            <person name="Schmitt C."/>
            <person name="Friedrich T."/>
            <person name="Linke B."/>
            <person name="Vogel U."/>
            <person name="Frosch M."/>
        </authorList>
    </citation>
    <scope>NUCLEOTIDE SEQUENCE</scope>
    <source>
        <strain evidence="8">Alpha153</strain>
    </source>
</reference>
<dbReference type="SUPFAM" id="SSF100920">
    <property type="entry name" value="Heat shock protein 70kD (HSP70), peptide-binding domain"/>
    <property type="match status" value="1"/>
</dbReference>
<dbReference type="FunFam" id="3.30.420.40:FF:000046">
    <property type="entry name" value="Chaperone protein HscA"/>
    <property type="match status" value="1"/>
</dbReference>
<evidence type="ECO:0000256" key="3">
    <source>
        <dbReference type="ARBA" id="ARBA00022840"/>
    </source>
</evidence>
<proteinExistence type="inferred from homology"/>
<comment type="similarity">
    <text evidence="1 5 6">Belongs to the heat shock protein 70 family.</text>
</comment>
<dbReference type="Gene3D" id="2.60.34.10">
    <property type="entry name" value="Substrate Binding Domain Of DNAk, Chain A, domain 1"/>
    <property type="match status" value="1"/>
</dbReference>
<evidence type="ECO:0000256" key="1">
    <source>
        <dbReference type="ARBA" id="ARBA00007381"/>
    </source>
</evidence>
<dbReference type="InterPro" id="IPR043129">
    <property type="entry name" value="ATPase_NBD"/>
</dbReference>
<dbReference type="FunFam" id="2.60.34.10:FF:000005">
    <property type="entry name" value="Chaperone protein HscA homolog"/>
    <property type="match status" value="1"/>
</dbReference>
<keyword evidence="4 5" id="KW-0143">Chaperone</keyword>
<dbReference type="PROSITE" id="PS00329">
    <property type="entry name" value="HSP70_2"/>
    <property type="match status" value="1"/>
</dbReference>
<evidence type="ECO:0000256" key="5">
    <source>
        <dbReference type="HAMAP-Rule" id="MF_00679"/>
    </source>
</evidence>
<dbReference type="GO" id="GO:0051082">
    <property type="term" value="F:unfolded protein binding"/>
    <property type="evidence" value="ECO:0007669"/>
    <property type="project" value="InterPro"/>
</dbReference>
<dbReference type="PANTHER" id="PTHR19375">
    <property type="entry name" value="HEAT SHOCK PROTEIN 70KDA"/>
    <property type="match status" value="1"/>
</dbReference>
<dbReference type="SUPFAM" id="SSF53067">
    <property type="entry name" value="Actin-like ATPase domain"/>
    <property type="match status" value="2"/>
</dbReference>
<dbReference type="SUPFAM" id="SSF100934">
    <property type="entry name" value="Heat shock protein 70kD (HSP70), C-terminal subdomain"/>
    <property type="match status" value="1"/>
</dbReference>
<dbReference type="GO" id="GO:0140662">
    <property type="term" value="F:ATP-dependent protein folding chaperone"/>
    <property type="evidence" value="ECO:0007669"/>
    <property type="project" value="InterPro"/>
</dbReference>
<dbReference type="Pfam" id="PF00012">
    <property type="entry name" value="HSP70"/>
    <property type="match status" value="1"/>
</dbReference>
<dbReference type="CDD" id="cd10236">
    <property type="entry name" value="ASKHA_NBD_HSP70_HscA"/>
    <property type="match status" value="1"/>
</dbReference>